<sequence>MDYYKFREKRSVTAEKMVKILQNHDTVISIEKAQKVLELIYKLSNLSVQETIKRLSDRNSTASRRRFTRHTKKKKGNENS</sequence>
<evidence type="ECO:0000313" key="2">
    <source>
        <dbReference type="EMBL" id="GAA4199766.1"/>
    </source>
</evidence>
<evidence type="ECO:0000256" key="1">
    <source>
        <dbReference type="SAM" id="MobiDB-lite"/>
    </source>
</evidence>
<name>A0ABP8B747_9SPHI</name>
<dbReference type="EMBL" id="BAABBY010000002">
    <property type="protein sequence ID" value="GAA4199766.1"/>
    <property type="molecule type" value="Genomic_DNA"/>
</dbReference>
<reference evidence="3" key="1">
    <citation type="journal article" date="2019" name="Int. J. Syst. Evol. Microbiol.">
        <title>The Global Catalogue of Microorganisms (GCM) 10K type strain sequencing project: providing services to taxonomists for standard genome sequencing and annotation.</title>
        <authorList>
            <consortium name="The Broad Institute Genomics Platform"/>
            <consortium name="The Broad Institute Genome Sequencing Center for Infectious Disease"/>
            <person name="Wu L."/>
            <person name="Ma J."/>
        </authorList>
    </citation>
    <scope>NUCLEOTIDE SEQUENCE [LARGE SCALE GENOMIC DNA]</scope>
    <source>
        <strain evidence="3">JCM 17626</strain>
    </source>
</reference>
<evidence type="ECO:0000313" key="3">
    <source>
        <dbReference type="Proteomes" id="UP001501772"/>
    </source>
</evidence>
<feature type="region of interest" description="Disordered" evidence="1">
    <location>
        <begin position="53"/>
        <end position="80"/>
    </location>
</feature>
<keyword evidence="3" id="KW-1185">Reference proteome</keyword>
<protein>
    <submittedName>
        <fullName evidence="2">Uncharacterized protein</fullName>
    </submittedName>
</protein>
<organism evidence="2 3">
    <name type="scientific">Pedobacter jeongneungensis</name>
    <dbReference type="NCBI Taxonomy" id="947309"/>
    <lineage>
        <taxon>Bacteria</taxon>
        <taxon>Pseudomonadati</taxon>
        <taxon>Bacteroidota</taxon>
        <taxon>Sphingobacteriia</taxon>
        <taxon>Sphingobacteriales</taxon>
        <taxon>Sphingobacteriaceae</taxon>
        <taxon>Pedobacter</taxon>
    </lineage>
</organism>
<accession>A0ABP8B747</accession>
<gene>
    <name evidence="2" type="ORF">GCM10022289_10620</name>
</gene>
<comment type="caution">
    <text evidence="2">The sequence shown here is derived from an EMBL/GenBank/DDBJ whole genome shotgun (WGS) entry which is preliminary data.</text>
</comment>
<dbReference type="Proteomes" id="UP001501772">
    <property type="component" value="Unassembled WGS sequence"/>
</dbReference>
<proteinExistence type="predicted"/>
<feature type="compositionally biased region" description="Basic residues" evidence="1">
    <location>
        <begin position="63"/>
        <end position="80"/>
    </location>
</feature>